<dbReference type="SMART" id="SM00220">
    <property type="entry name" value="S_TKc"/>
    <property type="match status" value="1"/>
</dbReference>
<evidence type="ECO:0000259" key="6">
    <source>
        <dbReference type="PROSITE" id="PS50011"/>
    </source>
</evidence>
<keyword evidence="3" id="KW-0418">Kinase</keyword>
<organism evidence="7 8">
    <name type="scientific">Tetradesmus obliquus</name>
    <name type="common">Green alga</name>
    <name type="synonym">Acutodesmus obliquus</name>
    <dbReference type="NCBI Taxonomy" id="3088"/>
    <lineage>
        <taxon>Eukaryota</taxon>
        <taxon>Viridiplantae</taxon>
        <taxon>Chlorophyta</taxon>
        <taxon>core chlorophytes</taxon>
        <taxon>Chlorophyceae</taxon>
        <taxon>CS clade</taxon>
        <taxon>Sphaeropleales</taxon>
        <taxon>Scenedesmaceae</taxon>
        <taxon>Tetradesmus</taxon>
    </lineage>
</organism>
<dbReference type="EMBL" id="FNXT01001224">
    <property type="protein sequence ID" value="SZX75060.1"/>
    <property type="molecule type" value="Genomic_DNA"/>
</dbReference>
<dbReference type="Proteomes" id="UP000256970">
    <property type="component" value="Unassembled WGS sequence"/>
</dbReference>
<evidence type="ECO:0000256" key="1">
    <source>
        <dbReference type="ARBA" id="ARBA00022679"/>
    </source>
</evidence>
<feature type="compositionally biased region" description="Low complexity" evidence="5">
    <location>
        <begin position="446"/>
        <end position="464"/>
    </location>
</feature>
<dbReference type="GO" id="GO:0005829">
    <property type="term" value="C:cytosol"/>
    <property type="evidence" value="ECO:0007669"/>
    <property type="project" value="TreeGrafter"/>
</dbReference>
<dbReference type="GO" id="GO:0010506">
    <property type="term" value="P:regulation of autophagy"/>
    <property type="evidence" value="ECO:0007669"/>
    <property type="project" value="InterPro"/>
</dbReference>
<dbReference type="STRING" id="3088.A0A383WCV5"/>
<reference evidence="7 8" key="1">
    <citation type="submission" date="2016-10" db="EMBL/GenBank/DDBJ databases">
        <authorList>
            <person name="Cai Z."/>
        </authorList>
    </citation>
    <scope>NUCLEOTIDE SEQUENCE [LARGE SCALE GENOMIC DNA]</scope>
</reference>
<dbReference type="GO" id="GO:0000407">
    <property type="term" value="C:phagophore assembly site"/>
    <property type="evidence" value="ECO:0007669"/>
    <property type="project" value="TreeGrafter"/>
</dbReference>
<evidence type="ECO:0000313" key="7">
    <source>
        <dbReference type="EMBL" id="SZX75060.1"/>
    </source>
</evidence>
<dbReference type="InterPro" id="IPR045269">
    <property type="entry name" value="Atg1-like"/>
</dbReference>
<evidence type="ECO:0000256" key="3">
    <source>
        <dbReference type="ARBA" id="ARBA00022777"/>
    </source>
</evidence>
<dbReference type="InterPro" id="IPR000719">
    <property type="entry name" value="Prot_kinase_dom"/>
</dbReference>
<feature type="region of interest" description="Disordered" evidence="5">
    <location>
        <begin position="446"/>
        <end position="481"/>
    </location>
</feature>
<evidence type="ECO:0000256" key="4">
    <source>
        <dbReference type="ARBA" id="ARBA00022840"/>
    </source>
</evidence>
<name>A0A383WCV5_TETOB</name>
<proteinExistence type="predicted"/>
<keyword evidence="4" id="KW-0067">ATP-binding</keyword>
<dbReference type="AlphaFoldDB" id="A0A383WCV5"/>
<dbReference type="SUPFAM" id="SSF56112">
    <property type="entry name" value="Protein kinase-like (PK-like)"/>
    <property type="match status" value="1"/>
</dbReference>
<feature type="domain" description="Protein kinase" evidence="6">
    <location>
        <begin position="1"/>
        <end position="318"/>
    </location>
</feature>
<protein>
    <recommendedName>
        <fullName evidence="6">Protein kinase domain-containing protein</fullName>
    </recommendedName>
</protein>
<evidence type="ECO:0000313" key="8">
    <source>
        <dbReference type="Proteomes" id="UP000256970"/>
    </source>
</evidence>
<dbReference type="GO" id="GO:0000045">
    <property type="term" value="P:autophagosome assembly"/>
    <property type="evidence" value="ECO:0007669"/>
    <property type="project" value="TreeGrafter"/>
</dbReference>
<dbReference type="PANTHER" id="PTHR24348:SF22">
    <property type="entry name" value="NON-SPECIFIC SERINE_THREONINE PROTEIN KINASE"/>
    <property type="match status" value="1"/>
</dbReference>
<sequence>MGLAELAQRISAISNKSIASEATFELGDCSLQNANAIWSKYVNYRRAGYVKPFWTRRSPHKIKLFHMGSHIVKEYTGAREAVEKEVVILRQLHHENLVGYLFVADQGSKISIVMEWAGDSLREHRTVTQPKQYCEAVARHMVYQLTHALVYLHSKGIIHRDIKPDNIGVHVDHKVQLFDWGEAISLSAVNAASERELARSVGLAGTPLFMAPEALNYLTDRDRDPKGEHHLRSILTTKLDVWGLGTVLFFLLAGRDIFVNDSSWELDALADIASASCGVELPLGVTASHAARDFLRRCLERDPDERASAKELMQHPWLMGASSYNDMQAFHAAQARVNSYQSSVQRTALLSVLAESFSSEDDDNCSVVNQPISLAPAAAAAAAARAAAAMAAAQEADDPLAASLALASGINDLDLEQQQLQLPSQPQQLQQQQPMQQLEVPLALNRQGSQHQWQQQQQQQQQQQHSRHRRSNSMGGSHKSLHAAEEVAAAAAAAKELQKQAGGEAVCEVRLKMSQSGASLPSAGSVPHMQTVC</sequence>
<dbReference type="GO" id="GO:0005776">
    <property type="term" value="C:autophagosome"/>
    <property type="evidence" value="ECO:0007669"/>
    <property type="project" value="TreeGrafter"/>
</dbReference>
<dbReference type="GO" id="GO:0004674">
    <property type="term" value="F:protein serine/threonine kinase activity"/>
    <property type="evidence" value="ECO:0007669"/>
    <property type="project" value="InterPro"/>
</dbReference>
<evidence type="ECO:0000256" key="5">
    <source>
        <dbReference type="SAM" id="MobiDB-lite"/>
    </source>
</evidence>
<dbReference type="Pfam" id="PF00069">
    <property type="entry name" value="Pkinase"/>
    <property type="match status" value="1"/>
</dbReference>
<evidence type="ECO:0000256" key="2">
    <source>
        <dbReference type="ARBA" id="ARBA00022741"/>
    </source>
</evidence>
<dbReference type="PROSITE" id="PS50011">
    <property type="entry name" value="PROTEIN_KINASE_DOM"/>
    <property type="match status" value="1"/>
</dbReference>
<accession>A0A383WCV5</accession>
<dbReference type="GO" id="GO:0016020">
    <property type="term" value="C:membrane"/>
    <property type="evidence" value="ECO:0007669"/>
    <property type="project" value="TreeGrafter"/>
</dbReference>
<dbReference type="InterPro" id="IPR011009">
    <property type="entry name" value="Kinase-like_dom_sf"/>
</dbReference>
<keyword evidence="8" id="KW-1185">Reference proteome</keyword>
<gene>
    <name evidence="7" type="ORF">BQ4739_LOCUS15370</name>
</gene>
<keyword evidence="1" id="KW-0808">Transferase</keyword>
<dbReference type="Gene3D" id="1.10.510.10">
    <property type="entry name" value="Transferase(Phosphotransferase) domain 1"/>
    <property type="match status" value="1"/>
</dbReference>
<dbReference type="PANTHER" id="PTHR24348">
    <property type="entry name" value="SERINE/THREONINE-PROTEIN KINASE UNC-51-RELATED"/>
    <property type="match status" value="1"/>
</dbReference>
<dbReference type="GO" id="GO:0005524">
    <property type="term" value="F:ATP binding"/>
    <property type="evidence" value="ECO:0007669"/>
    <property type="project" value="UniProtKB-KW"/>
</dbReference>
<keyword evidence="2" id="KW-0547">Nucleotide-binding</keyword>